<dbReference type="PANTHER" id="PTHR24412">
    <property type="entry name" value="KELCH PROTEIN"/>
    <property type="match status" value="1"/>
</dbReference>
<dbReference type="InterPro" id="IPR000210">
    <property type="entry name" value="BTB/POZ_dom"/>
</dbReference>
<dbReference type="Gene3D" id="3.30.710.10">
    <property type="entry name" value="Potassium Channel Kv1.1, Chain A"/>
    <property type="match status" value="1"/>
</dbReference>
<dbReference type="RefSeq" id="XP_007438623.1">
    <property type="nucleotide sequence ID" value="XM_007438561.1"/>
</dbReference>
<dbReference type="PROSITE" id="PS50097">
    <property type="entry name" value="BTB"/>
    <property type="match status" value="1"/>
</dbReference>
<dbReference type="Gene3D" id="1.25.40.420">
    <property type="match status" value="1"/>
</dbReference>
<dbReference type="InterPro" id="IPR006652">
    <property type="entry name" value="Kelch_1"/>
</dbReference>
<dbReference type="CDD" id="cd18186">
    <property type="entry name" value="BTB_POZ_ZBTB_KLHL-like"/>
    <property type="match status" value="1"/>
</dbReference>
<dbReference type="OrthoDB" id="6482909at2759"/>
<dbReference type="InterPro" id="IPR015915">
    <property type="entry name" value="Kelch-typ_b-propeller"/>
</dbReference>
<dbReference type="SUPFAM" id="SSF54695">
    <property type="entry name" value="POZ domain"/>
    <property type="match status" value="1"/>
</dbReference>
<dbReference type="SMART" id="SM00875">
    <property type="entry name" value="BACK"/>
    <property type="match status" value="1"/>
</dbReference>
<evidence type="ECO:0000313" key="4">
    <source>
        <dbReference type="Proteomes" id="UP000695026"/>
    </source>
</evidence>
<name>A0A9F2WDL1_PYTBI</name>
<dbReference type="InterPro" id="IPR011705">
    <property type="entry name" value="BACK"/>
</dbReference>
<dbReference type="Proteomes" id="UP000695026">
    <property type="component" value="Unplaced"/>
</dbReference>
<dbReference type="AlphaFoldDB" id="A0A9F2WDL1"/>
<dbReference type="PIRSF" id="PIRSF037037">
    <property type="entry name" value="Kelch-like_protein_gigaxonin"/>
    <property type="match status" value="1"/>
</dbReference>
<dbReference type="InterPro" id="IPR017096">
    <property type="entry name" value="BTB-kelch_protein"/>
</dbReference>
<dbReference type="Pfam" id="PF24681">
    <property type="entry name" value="Kelch_KLHDC2_KLHL20_DRC7"/>
    <property type="match status" value="1"/>
</dbReference>
<dbReference type="GeneID" id="103066951"/>
<keyword evidence="2" id="KW-0677">Repeat</keyword>
<dbReference type="Pfam" id="PF00651">
    <property type="entry name" value="BTB"/>
    <property type="match status" value="1"/>
</dbReference>
<feature type="domain" description="BTB" evidence="3">
    <location>
        <begin position="38"/>
        <end position="105"/>
    </location>
</feature>
<dbReference type="PANTHER" id="PTHR24412:SF469">
    <property type="entry name" value="SI:DKEY-260J18.2 PROTEIN"/>
    <property type="match status" value="1"/>
</dbReference>
<dbReference type="SUPFAM" id="SSF117281">
    <property type="entry name" value="Kelch motif"/>
    <property type="match status" value="1"/>
</dbReference>
<organism evidence="4 5">
    <name type="scientific">Python bivittatus</name>
    <name type="common">Burmese python</name>
    <name type="synonym">Python molurus bivittatus</name>
    <dbReference type="NCBI Taxonomy" id="176946"/>
    <lineage>
        <taxon>Eukaryota</taxon>
        <taxon>Metazoa</taxon>
        <taxon>Chordata</taxon>
        <taxon>Craniata</taxon>
        <taxon>Vertebrata</taxon>
        <taxon>Euteleostomi</taxon>
        <taxon>Lepidosauria</taxon>
        <taxon>Squamata</taxon>
        <taxon>Bifurcata</taxon>
        <taxon>Unidentata</taxon>
        <taxon>Episquamata</taxon>
        <taxon>Toxicofera</taxon>
        <taxon>Serpentes</taxon>
        <taxon>Henophidia</taxon>
        <taxon>Pythonidae</taxon>
        <taxon>Python</taxon>
    </lineage>
</organism>
<keyword evidence="4" id="KW-1185">Reference proteome</keyword>
<dbReference type="KEGG" id="pbi:103066951"/>
<evidence type="ECO:0000313" key="5">
    <source>
        <dbReference type="RefSeq" id="XP_007438623.1"/>
    </source>
</evidence>
<dbReference type="OMA" id="HPFLACN"/>
<evidence type="ECO:0000259" key="3">
    <source>
        <dbReference type="PROSITE" id="PS50097"/>
    </source>
</evidence>
<reference evidence="5" key="1">
    <citation type="submission" date="2025-08" db="UniProtKB">
        <authorList>
            <consortium name="RefSeq"/>
        </authorList>
    </citation>
    <scope>IDENTIFICATION</scope>
    <source>
        <tissue evidence="5">Liver</tissue>
    </source>
</reference>
<dbReference type="SMART" id="SM00612">
    <property type="entry name" value="Kelch"/>
    <property type="match status" value="3"/>
</dbReference>
<dbReference type="Pfam" id="PF07707">
    <property type="entry name" value="BACK"/>
    <property type="match status" value="1"/>
</dbReference>
<dbReference type="InterPro" id="IPR011333">
    <property type="entry name" value="SKP1/BTB/POZ_sf"/>
</dbReference>
<proteinExistence type="predicted"/>
<accession>A0A9F2WDL1</accession>
<sequence>MDSLRDSDEEDGIEKPLQSHETYLCQGLKQLYQSQQLCDVTLGVEGRSFPCHRMLLASVSPYFRDLFTSSNSESQNGEIVLEDMTASTLHSLLDYLYTEELSLSAETAQDLFTAASKLQILPLKETVGRFLELNISMGNCLSVYGLAYEFNHPPLLQAALCYIEQHFGPLTKQEAFLGLDSGALINLICSDQLEIASELIIYQAVRSWVEAATSTRLPLFKKLLGHVRFPLLTHDELVDVQADIAEYYRHVRLRWKDLDGAGRLQESGGLRKGMYDNYFVCVEVNENRTQDGDNSESYLHCFDPHAEKWEKLPPVKYLSYPGCASMGCKLYLSGGQKDNCTFVDTLHEYSSLTSQWMQLPSMSTTRAVHPFLACNKKLYALGGANGSGPLSSAEVFCVEENTWTSIANLPLALMYPASAVLKNKLYLIGGKASRSYRGLLIYDTSADWWSEVPMEFACYGAAAVPVGNGIYVFGGYLEERGTVLVHAAMASEEVPSCTKGSFYLCENGRVNLEVSIPELPIALAFACAMEWQGKIYLLAGKDDNNSYNTSYSWVPEDTSWTQCPEEIPVANEAKMFNCATLKMPKKPIRVLLLATTARAAVTGVDDAKKGQPGSYSKEGCGLNCCWGGS</sequence>
<evidence type="ECO:0000256" key="2">
    <source>
        <dbReference type="ARBA" id="ARBA00022737"/>
    </source>
</evidence>
<protein>
    <submittedName>
        <fullName evidence="5">Kelch-like protein 12</fullName>
    </submittedName>
</protein>
<dbReference type="Gene3D" id="2.120.10.80">
    <property type="entry name" value="Kelch-type beta propeller"/>
    <property type="match status" value="1"/>
</dbReference>
<keyword evidence="1" id="KW-0880">Kelch repeat</keyword>
<dbReference type="SMART" id="SM00225">
    <property type="entry name" value="BTB"/>
    <property type="match status" value="1"/>
</dbReference>
<gene>
    <name evidence="5" type="primary">LOC103066951</name>
</gene>
<evidence type="ECO:0000256" key="1">
    <source>
        <dbReference type="ARBA" id="ARBA00022441"/>
    </source>
</evidence>